<accession>A0AAV4RNM1</accession>
<evidence type="ECO:0000313" key="3">
    <source>
        <dbReference type="Proteomes" id="UP001054837"/>
    </source>
</evidence>
<dbReference type="EMBL" id="BPLQ01006560">
    <property type="protein sequence ID" value="GIY23548.1"/>
    <property type="molecule type" value="Genomic_DNA"/>
</dbReference>
<feature type="region of interest" description="Disordered" evidence="1">
    <location>
        <begin position="1"/>
        <end position="102"/>
    </location>
</feature>
<feature type="compositionally biased region" description="Basic and acidic residues" evidence="1">
    <location>
        <begin position="13"/>
        <end position="42"/>
    </location>
</feature>
<keyword evidence="3" id="KW-1185">Reference proteome</keyword>
<feature type="compositionally biased region" description="Polar residues" evidence="1">
    <location>
        <begin position="80"/>
        <end position="95"/>
    </location>
</feature>
<evidence type="ECO:0000313" key="2">
    <source>
        <dbReference type="EMBL" id="GIY23548.1"/>
    </source>
</evidence>
<feature type="compositionally biased region" description="Basic and acidic residues" evidence="1">
    <location>
        <begin position="69"/>
        <end position="79"/>
    </location>
</feature>
<evidence type="ECO:0000256" key="1">
    <source>
        <dbReference type="SAM" id="MobiDB-lite"/>
    </source>
</evidence>
<sequence>MNTNPSSPGNIRSHRDREETKGKRNKNRDAHTQHTQQRREKGGSQGGSRIFRESEIPRRRSAPVSRLTRKQEPAPEDHPLQSTPHSPLPNLSTLINPFPRVR</sequence>
<proteinExistence type="predicted"/>
<comment type="caution">
    <text evidence="2">The sequence shown here is derived from an EMBL/GenBank/DDBJ whole genome shotgun (WGS) entry which is preliminary data.</text>
</comment>
<name>A0AAV4RNM1_9ARAC</name>
<dbReference type="AlphaFoldDB" id="A0AAV4RNM1"/>
<organism evidence="2 3">
    <name type="scientific">Caerostris darwini</name>
    <dbReference type="NCBI Taxonomy" id="1538125"/>
    <lineage>
        <taxon>Eukaryota</taxon>
        <taxon>Metazoa</taxon>
        <taxon>Ecdysozoa</taxon>
        <taxon>Arthropoda</taxon>
        <taxon>Chelicerata</taxon>
        <taxon>Arachnida</taxon>
        <taxon>Araneae</taxon>
        <taxon>Araneomorphae</taxon>
        <taxon>Entelegynae</taxon>
        <taxon>Araneoidea</taxon>
        <taxon>Araneidae</taxon>
        <taxon>Caerostris</taxon>
    </lineage>
</organism>
<gene>
    <name evidence="2" type="ORF">CDAR_567731</name>
</gene>
<protein>
    <recommendedName>
        <fullName evidence="4">Transformer</fullName>
    </recommendedName>
</protein>
<dbReference type="Proteomes" id="UP001054837">
    <property type="component" value="Unassembled WGS sequence"/>
</dbReference>
<feature type="compositionally biased region" description="Polar residues" evidence="1">
    <location>
        <begin position="1"/>
        <end position="10"/>
    </location>
</feature>
<reference evidence="2 3" key="1">
    <citation type="submission" date="2021-06" db="EMBL/GenBank/DDBJ databases">
        <title>Caerostris darwini draft genome.</title>
        <authorList>
            <person name="Kono N."/>
            <person name="Arakawa K."/>
        </authorList>
    </citation>
    <scope>NUCLEOTIDE SEQUENCE [LARGE SCALE GENOMIC DNA]</scope>
</reference>
<evidence type="ECO:0008006" key="4">
    <source>
        <dbReference type="Google" id="ProtNLM"/>
    </source>
</evidence>